<evidence type="ECO:0000313" key="2">
    <source>
        <dbReference type="EMBL" id="CAD6996428.1"/>
    </source>
</evidence>
<proteinExistence type="predicted"/>
<dbReference type="EMBL" id="CAJHJT010000001">
    <property type="protein sequence ID" value="CAD6996428.1"/>
    <property type="molecule type" value="Genomic_DNA"/>
</dbReference>
<evidence type="ECO:0000313" key="3">
    <source>
        <dbReference type="Proteomes" id="UP000606786"/>
    </source>
</evidence>
<feature type="signal peptide" evidence="1">
    <location>
        <begin position="1"/>
        <end position="18"/>
    </location>
</feature>
<dbReference type="Proteomes" id="UP000606786">
    <property type="component" value="Unassembled WGS sequence"/>
</dbReference>
<dbReference type="AlphaFoldDB" id="A0A811UDM2"/>
<keyword evidence="1" id="KW-0732">Signal</keyword>
<comment type="caution">
    <text evidence="2">The sequence shown here is derived from an EMBL/GenBank/DDBJ whole genome shotgun (WGS) entry which is preliminary data.</text>
</comment>
<reference evidence="2" key="1">
    <citation type="submission" date="2020-11" db="EMBL/GenBank/DDBJ databases">
        <authorList>
            <person name="Whitehead M."/>
        </authorList>
    </citation>
    <scope>NUCLEOTIDE SEQUENCE</scope>
    <source>
        <strain evidence="2">EGII</strain>
    </source>
</reference>
<gene>
    <name evidence="2" type="ORF">CCAP1982_LOCUS5101</name>
</gene>
<sequence>MQTHYNAVASCLLGMILAMWLAGAFERKGATNTRPCMSTVILLRAALRVGGRAADWLAEFLRLVIVVKNNASTHQHYDVVQCLRRVESRVKSLRVRWSYKIGARHEELLAHC</sequence>
<feature type="chain" id="PRO_5032906812" evidence="1">
    <location>
        <begin position="19"/>
        <end position="112"/>
    </location>
</feature>
<keyword evidence="3" id="KW-1185">Reference proteome</keyword>
<accession>A0A811UDM2</accession>
<evidence type="ECO:0000256" key="1">
    <source>
        <dbReference type="SAM" id="SignalP"/>
    </source>
</evidence>
<name>A0A811UDM2_CERCA</name>
<organism evidence="2 3">
    <name type="scientific">Ceratitis capitata</name>
    <name type="common">Mediterranean fruit fly</name>
    <name type="synonym">Tephritis capitata</name>
    <dbReference type="NCBI Taxonomy" id="7213"/>
    <lineage>
        <taxon>Eukaryota</taxon>
        <taxon>Metazoa</taxon>
        <taxon>Ecdysozoa</taxon>
        <taxon>Arthropoda</taxon>
        <taxon>Hexapoda</taxon>
        <taxon>Insecta</taxon>
        <taxon>Pterygota</taxon>
        <taxon>Neoptera</taxon>
        <taxon>Endopterygota</taxon>
        <taxon>Diptera</taxon>
        <taxon>Brachycera</taxon>
        <taxon>Muscomorpha</taxon>
        <taxon>Tephritoidea</taxon>
        <taxon>Tephritidae</taxon>
        <taxon>Ceratitis</taxon>
        <taxon>Ceratitis</taxon>
    </lineage>
</organism>
<protein>
    <submittedName>
        <fullName evidence="2">(Mediterranean fruit fly) hypothetical protein</fullName>
    </submittedName>
</protein>